<feature type="transmembrane region" description="Helical" evidence="2">
    <location>
        <begin position="67"/>
        <end position="88"/>
    </location>
</feature>
<organism evidence="4 5">
    <name type="scientific">Armillaria novae-zelandiae</name>
    <dbReference type="NCBI Taxonomy" id="153914"/>
    <lineage>
        <taxon>Eukaryota</taxon>
        <taxon>Fungi</taxon>
        <taxon>Dikarya</taxon>
        <taxon>Basidiomycota</taxon>
        <taxon>Agaricomycotina</taxon>
        <taxon>Agaricomycetes</taxon>
        <taxon>Agaricomycetidae</taxon>
        <taxon>Agaricales</taxon>
        <taxon>Marasmiineae</taxon>
        <taxon>Physalacriaceae</taxon>
        <taxon>Armillaria</taxon>
    </lineage>
</organism>
<evidence type="ECO:0000313" key="5">
    <source>
        <dbReference type="Proteomes" id="UP001175227"/>
    </source>
</evidence>
<dbReference type="AlphaFoldDB" id="A0AA39UME8"/>
<evidence type="ECO:0000313" key="4">
    <source>
        <dbReference type="EMBL" id="KAK0484770.1"/>
    </source>
</evidence>
<dbReference type="PANTHER" id="PTHR40465">
    <property type="entry name" value="CHROMOSOME 1, WHOLE GENOME SHOTGUN SEQUENCE"/>
    <property type="match status" value="1"/>
</dbReference>
<dbReference type="EMBL" id="JAUEPR010000005">
    <property type="protein sequence ID" value="KAK0484770.1"/>
    <property type="molecule type" value="Genomic_DNA"/>
</dbReference>
<dbReference type="InterPro" id="IPR045339">
    <property type="entry name" value="DUF6534"/>
</dbReference>
<evidence type="ECO:0000259" key="3">
    <source>
        <dbReference type="Pfam" id="PF20152"/>
    </source>
</evidence>
<sequence length="374" mass="41070">MLGPAEVAYVASYSFVCRMEDSLGGLYARHGPMFIGLMFNLLLYGIMITQVYLYFAAYKQDRLVIKLFVLFLFLCDTINTIFDFVYLYDCFVLHFSEASYLAKATWVFSTDPAMTGLRKVKGIISGLVQLFFAWRIFVLTSSACLCGIVILLALLGTAGGIATAAECGITSQFVQFQKFQDVVTIWLASDCLCDIVITFLLVRHLSGEYTLLAHRSDDLVDKIIRITVQTGMITSVCALVDLITFLSLPTGIHLIFNLPLSKLYTNSLMSSLNSREPRQEPAASAPSTQSSANTAAYKHAPVSFTRPSQEEDHNAVALNSRRFLDVTSPSGDDISSRLSIEMLQRDSGCAMIRNPGSSGSVSGATSDFGIYNPV</sequence>
<evidence type="ECO:0000256" key="1">
    <source>
        <dbReference type="SAM" id="MobiDB-lite"/>
    </source>
</evidence>
<keyword evidence="2" id="KW-1133">Transmembrane helix</keyword>
<feature type="compositionally biased region" description="Low complexity" evidence="1">
    <location>
        <begin position="281"/>
        <end position="296"/>
    </location>
</feature>
<name>A0AA39UME8_9AGAR</name>
<dbReference type="PANTHER" id="PTHR40465:SF1">
    <property type="entry name" value="DUF6534 DOMAIN-CONTAINING PROTEIN"/>
    <property type="match status" value="1"/>
</dbReference>
<feature type="transmembrane region" description="Helical" evidence="2">
    <location>
        <begin position="223"/>
        <end position="248"/>
    </location>
</feature>
<dbReference type="Pfam" id="PF20152">
    <property type="entry name" value="DUF6534"/>
    <property type="match status" value="1"/>
</dbReference>
<feature type="region of interest" description="Disordered" evidence="1">
    <location>
        <begin position="274"/>
        <end position="296"/>
    </location>
</feature>
<comment type="caution">
    <text evidence="4">The sequence shown here is derived from an EMBL/GenBank/DDBJ whole genome shotgun (WGS) entry which is preliminary data.</text>
</comment>
<feature type="transmembrane region" description="Helical" evidence="2">
    <location>
        <begin position="33"/>
        <end position="55"/>
    </location>
</feature>
<keyword evidence="2" id="KW-0472">Membrane</keyword>
<protein>
    <recommendedName>
        <fullName evidence="3">DUF6534 domain-containing protein</fullName>
    </recommendedName>
</protein>
<keyword evidence="2" id="KW-0812">Transmembrane</keyword>
<proteinExistence type="predicted"/>
<feature type="domain" description="DUF6534" evidence="3">
    <location>
        <begin position="191"/>
        <end position="276"/>
    </location>
</feature>
<keyword evidence="5" id="KW-1185">Reference proteome</keyword>
<reference evidence="4" key="1">
    <citation type="submission" date="2023-06" db="EMBL/GenBank/DDBJ databases">
        <authorList>
            <consortium name="Lawrence Berkeley National Laboratory"/>
            <person name="Ahrendt S."/>
            <person name="Sahu N."/>
            <person name="Indic B."/>
            <person name="Wong-Bajracharya J."/>
            <person name="Merenyi Z."/>
            <person name="Ke H.-M."/>
            <person name="Monk M."/>
            <person name="Kocsube S."/>
            <person name="Drula E."/>
            <person name="Lipzen A."/>
            <person name="Balint B."/>
            <person name="Henrissat B."/>
            <person name="Andreopoulos B."/>
            <person name="Martin F.M."/>
            <person name="Harder C.B."/>
            <person name="Rigling D."/>
            <person name="Ford K.L."/>
            <person name="Foster G.D."/>
            <person name="Pangilinan J."/>
            <person name="Papanicolaou A."/>
            <person name="Barry K."/>
            <person name="LaButti K."/>
            <person name="Viragh M."/>
            <person name="Koriabine M."/>
            <person name="Yan M."/>
            <person name="Riley R."/>
            <person name="Champramary S."/>
            <person name="Plett K.L."/>
            <person name="Tsai I.J."/>
            <person name="Slot J."/>
            <person name="Sipos G."/>
            <person name="Plett J."/>
            <person name="Nagy L.G."/>
            <person name="Grigoriev I.V."/>
        </authorList>
    </citation>
    <scope>NUCLEOTIDE SEQUENCE</scope>
    <source>
        <strain evidence="4">ICMP 16352</strain>
    </source>
</reference>
<gene>
    <name evidence="4" type="ORF">IW261DRAFT_1560448</name>
</gene>
<accession>A0AA39UME8</accession>
<evidence type="ECO:0000256" key="2">
    <source>
        <dbReference type="SAM" id="Phobius"/>
    </source>
</evidence>
<dbReference type="Proteomes" id="UP001175227">
    <property type="component" value="Unassembled WGS sequence"/>
</dbReference>